<dbReference type="PANTHER" id="PTHR31787">
    <property type="entry name" value="G-PROTEIN-COUPLED RECEPTOR GPCR FAMILY PROTEIN"/>
    <property type="match status" value="1"/>
</dbReference>
<protein>
    <recommendedName>
        <fullName evidence="14">G-protein coupled receptors family 2 profile 2 domain-containing protein</fullName>
    </recommendedName>
</protein>
<evidence type="ECO:0000259" key="11">
    <source>
        <dbReference type="PROSITE" id="PS50261"/>
    </source>
</evidence>
<dbReference type="InterPro" id="IPR020067">
    <property type="entry name" value="Frizzled_dom"/>
</dbReference>
<evidence type="ECO:0000256" key="7">
    <source>
        <dbReference type="ARBA" id="ARBA00023170"/>
    </source>
</evidence>
<keyword evidence="13" id="KW-1185">Reference proteome</keyword>
<evidence type="ECO:0000256" key="3">
    <source>
        <dbReference type="ARBA" id="ARBA00022692"/>
    </source>
</evidence>
<comment type="subcellular location">
    <subcellularLocation>
        <location evidence="1">Membrane</location>
        <topology evidence="1">Multi-pass membrane protein</topology>
    </subcellularLocation>
</comment>
<evidence type="ECO:0000259" key="10">
    <source>
        <dbReference type="PROSITE" id="PS50038"/>
    </source>
</evidence>
<dbReference type="GO" id="GO:0016020">
    <property type="term" value="C:membrane"/>
    <property type="evidence" value="ECO:0007669"/>
    <property type="project" value="UniProtKB-SubCell"/>
</dbReference>
<organism evidence="12 13">
    <name type="scientific">Spizellomyces punctatus (strain DAOM BR117)</name>
    <dbReference type="NCBI Taxonomy" id="645134"/>
    <lineage>
        <taxon>Eukaryota</taxon>
        <taxon>Fungi</taxon>
        <taxon>Fungi incertae sedis</taxon>
        <taxon>Chytridiomycota</taxon>
        <taxon>Chytridiomycota incertae sedis</taxon>
        <taxon>Chytridiomycetes</taxon>
        <taxon>Spizellomycetales</taxon>
        <taxon>Spizellomycetaceae</taxon>
        <taxon>Spizellomyces</taxon>
    </lineage>
</organism>
<feature type="transmembrane region" description="Helical" evidence="8">
    <location>
        <begin position="232"/>
        <end position="250"/>
    </location>
</feature>
<dbReference type="InterPro" id="IPR036790">
    <property type="entry name" value="Frizzled_dom_sf"/>
</dbReference>
<dbReference type="PROSITE" id="PS50038">
    <property type="entry name" value="FZ"/>
    <property type="match status" value="1"/>
</dbReference>
<feature type="signal peptide" evidence="9">
    <location>
        <begin position="1"/>
        <end position="31"/>
    </location>
</feature>
<evidence type="ECO:0008006" key="14">
    <source>
        <dbReference type="Google" id="ProtNLM"/>
    </source>
</evidence>
<keyword evidence="4 8" id="KW-1133">Transmembrane helix</keyword>
<feature type="transmembrane region" description="Helical" evidence="8">
    <location>
        <begin position="348"/>
        <end position="368"/>
    </location>
</feature>
<dbReference type="GO" id="GO:0004888">
    <property type="term" value="F:transmembrane signaling receptor activity"/>
    <property type="evidence" value="ECO:0007669"/>
    <property type="project" value="InterPro"/>
</dbReference>
<name>A0A0L0HC06_SPIPD</name>
<dbReference type="PANTHER" id="PTHR31787:SF3">
    <property type="entry name" value="FRIZZLED AND SMOOTHENED-LIKE PROTEIN H"/>
    <property type="match status" value="1"/>
</dbReference>
<evidence type="ECO:0000256" key="8">
    <source>
        <dbReference type="SAM" id="Phobius"/>
    </source>
</evidence>
<dbReference type="Gene3D" id="1.20.1070.10">
    <property type="entry name" value="Rhodopsin 7-helix transmembrane proteins"/>
    <property type="match status" value="1"/>
</dbReference>
<dbReference type="VEuPathDB" id="FungiDB:SPPG_06172"/>
<dbReference type="PROSITE" id="PS50261">
    <property type="entry name" value="G_PROTEIN_RECEP_F2_4"/>
    <property type="match status" value="1"/>
</dbReference>
<accession>A0A0L0HC06</accession>
<evidence type="ECO:0000256" key="5">
    <source>
        <dbReference type="ARBA" id="ARBA00023136"/>
    </source>
</evidence>
<dbReference type="Pfam" id="PF01392">
    <property type="entry name" value="Fz"/>
    <property type="match status" value="1"/>
</dbReference>
<evidence type="ECO:0000313" key="13">
    <source>
        <dbReference type="Proteomes" id="UP000053201"/>
    </source>
</evidence>
<feature type="transmembrane region" description="Helical" evidence="8">
    <location>
        <begin position="262"/>
        <end position="280"/>
    </location>
</feature>
<dbReference type="Proteomes" id="UP000053201">
    <property type="component" value="Unassembled WGS sequence"/>
</dbReference>
<evidence type="ECO:0000313" key="12">
    <source>
        <dbReference type="EMBL" id="KNC98471.1"/>
    </source>
</evidence>
<dbReference type="OMA" id="LGPKFMW"/>
<keyword evidence="3 8" id="KW-0812">Transmembrane</keyword>
<sequence length="593" mass="64758">MSLRGHLNTLHSSVLFALILVLVLLTPPASSQATCTPSPYRGVCSAYGITYQTSVPRNASLVLEAAFQTSPLAGKLLDIQLLNFQCGSALQAFLCAEKLPRCEANQTQTTPTEERVCKSSCQKVIDLCQPVLESAGIAFALPACDGATDAAFGRTRPLVDDTVSGGTCVKSEEQLAVVVNDFPCKYPLIRNPYWPLSRGPDTCNGPCCAPCPAEEFLHPPGEFDTQVRVHQIVHLVAFILSLYVVVSYAVLPGRREHPADIVLHFAIAACIWMGVSLWTLPNVRNIQCAADGVSRSNAFNNKLCGLQAAWVLLGVHATVFWGCYMIWNLHFTIVHKSTILDRYKPVGLIACWGLPAILTTIAVIMNDIDASTGALCFVASDSAIKHVFGVQGVLIIPTVFANLVTFVHIARIARRASSIHSQDEPYEMDKPGSVSGGASTTMSTRRQIMQLVKLNWRALLLGAVFLTTYVTYFVFYQILTNAISSIKPSTPEVRGFLACMLTQPPLTAHATCAKRFATFMPSYGMVIAAYAVAGLVGFWVFLIFGVQRALLRDWRRLIEDVVHGLRRKKTVPVMGPTGNANLREQELGKWVQI</sequence>
<feature type="transmembrane region" description="Helical" evidence="8">
    <location>
        <begin position="523"/>
        <end position="546"/>
    </location>
</feature>
<feature type="transmembrane region" description="Helical" evidence="8">
    <location>
        <begin position="454"/>
        <end position="479"/>
    </location>
</feature>
<dbReference type="GO" id="GO:0007166">
    <property type="term" value="P:cell surface receptor signaling pathway"/>
    <property type="evidence" value="ECO:0007669"/>
    <property type="project" value="InterPro"/>
</dbReference>
<evidence type="ECO:0000256" key="4">
    <source>
        <dbReference type="ARBA" id="ARBA00022989"/>
    </source>
</evidence>
<dbReference type="EMBL" id="KQ257460">
    <property type="protein sequence ID" value="KNC98471.1"/>
    <property type="molecule type" value="Genomic_DNA"/>
</dbReference>
<feature type="domain" description="FZ" evidence="10">
    <location>
        <begin position="30"/>
        <end position="171"/>
    </location>
</feature>
<evidence type="ECO:0000256" key="2">
    <source>
        <dbReference type="ARBA" id="ARBA00008077"/>
    </source>
</evidence>
<keyword evidence="6" id="KW-1015">Disulfide bond</keyword>
<comment type="similarity">
    <text evidence="2">Belongs to the G-protein coupled receptor Fz/Smo family.</text>
</comment>
<dbReference type="InterPro" id="IPR017981">
    <property type="entry name" value="GPCR_2-like_7TM"/>
</dbReference>
<feature type="chain" id="PRO_5005539993" description="G-protein coupled receptors family 2 profile 2 domain-containing protein" evidence="9">
    <location>
        <begin position="32"/>
        <end position="593"/>
    </location>
</feature>
<dbReference type="InterPro" id="IPR050949">
    <property type="entry name" value="GPCR_Fz/Smo-like"/>
</dbReference>
<keyword evidence="5 8" id="KW-0472">Membrane</keyword>
<proteinExistence type="inferred from homology"/>
<dbReference type="GeneID" id="27689498"/>
<dbReference type="OrthoDB" id="26203at2759"/>
<evidence type="ECO:0000256" key="9">
    <source>
        <dbReference type="SAM" id="SignalP"/>
    </source>
</evidence>
<keyword evidence="7" id="KW-0675">Receptor</keyword>
<evidence type="ECO:0000256" key="1">
    <source>
        <dbReference type="ARBA" id="ARBA00004141"/>
    </source>
</evidence>
<gene>
    <name evidence="12" type="ORF">SPPG_06172</name>
</gene>
<dbReference type="InParanoid" id="A0A0L0HC06"/>
<dbReference type="Gene3D" id="1.10.2000.10">
    <property type="entry name" value="Frizzled cysteine-rich domain"/>
    <property type="match status" value="1"/>
</dbReference>
<dbReference type="eggNOG" id="ENOG502RY0W">
    <property type="taxonomic scope" value="Eukaryota"/>
</dbReference>
<feature type="transmembrane region" description="Helical" evidence="8">
    <location>
        <begin position="308"/>
        <end position="327"/>
    </location>
</feature>
<dbReference type="SUPFAM" id="SSF63501">
    <property type="entry name" value="Frizzled cysteine-rich domain"/>
    <property type="match status" value="1"/>
</dbReference>
<reference evidence="12 13" key="1">
    <citation type="submission" date="2009-08" db="EMBL/GenBank/DDBJ databases">
        <title>The Genome Sequence of Spizellomyces punctatus strain DAOM BR117.</title>
        <authorList>
            <consortium name="The Broad Institute Genome Sequencing Platform"/>
            <person name="Russ C."/>
            <person name="Cuomo C."/>
            <person name="Shea T."/>
            <person name="Young S.K."/>
            <person name="Zeng Q."/>
            <person name="Koehrsen M."/>
            <person name="Haas B."/>
            <person name="Borodovsky M."/>
            <person name="Guigo R."/>
            <person name="Alvarado L."/>
            <person name="Berlin A."/>
            <person name="Bochicchio J."/>
            <person name="Borenstein D."/>
            <person name="Chapman S."/>
            <person name="Chen Z."/>
            <person name="Engels R."/>
            <person name="Freedman E."/>
            <person name="Gellesch M."/>
            <person name="Goldberg J."/>
            <person name="Griggs A."/>
            <person name="Gujja S."/>
            <person name="Heiman D."/>
            <person name="Hepburn T."/>
            <person name="Howarth C."/>
            <person name="Jen D."/>
            <person name="Larson L."/>
            <person name="Lewis B."/>
            <person name="Mehta T."/>
            <person name="Park D."/>
            <person name="Pearson M."/>
            <person name="Roberts A."/>
            <person name="Saif S."/>
            <person name="Shenoy N."/>
            <person name="Sisk P."/>
            <person name="Stolte C."/>
            <person name="Sykes S."/>
            <person name="Thomson T."/>
            <person name="Walk T."/>
            <person name="White J."/>
            <person name="Yandava C."/>
            <person name="Burger G."/>
            <person name="Gray M.W."/>
            <person name="Holland P.W.H."/>
            <person name="King N."/>
            <person name="Lang F.B.F."/>
            <person name="Roger A.J."/>
            <person name="Ruiz-Trillo I."/>
            <person name="Lander E."/>
            <person name="Nusbaum C."/>
        </authorList>
    </citation>
    <scope>NUCLEOTIDE SEQUENCE [LARGE SCALE GENOMIC DNA]</scope>
    <source>
        <strain evidence="12 13">DAOM BR117</strain>
    </source>
</reference>
<dbReference type="InterPro" id="IPR000539">
    <property type="entry name" value="Frizzled/Smoothened_7TM"/>
</dbReference>
<dbReference type="RefSeq" id="XP_016606511.1">
    <property type="nucleotide sequence ID" value="XM_016754375.1"/>
</dbReference>
<dbReference type="Pfam" id="PF01534">
    <property type="entry name" value="Frizzled"/>
    <property type="match status" value="1"/>
</dbReference>
<evidence type="ECO:0000256" key="6">
    <source>
        <dbReference type="ARBA" id="ARBA00023157"/>
    </source>
</evidence>
<dbReference type="STRING" id="645134.A0A0L0HC06"/>
<keyword evidence="9" id="KW-0732">Signal</keyword>
<feature type="domain" description="G-protein coupled receptors family 2 profile 2" evidence="11">
    <location>
        <begin position="223"/>
        <end position="548"/>
    </location>
</feature>
<dbReference type="AlphaFoldDB" id="A0A0L0HC06"/>
<feature type="transmembrane region" description="Helical" evidence="8">
    <location>
        <begin position="388"/>
        <end position="410"/>
    </location>
</feature>